<dbReference type="Proteomes" id="UP001139103">
    <property type="component" value="Unassembled WGS sequence"/>
</dbReference>
<gene>
    <name evidence="2" type="ORF">LOC68_23060</name>
</gene>
<keyword evidence="1" id="KW-0732">Signal</keyword>
<dbReference type="EMBL" id="JAJKFT010000010">
    <property type="protein sequence ID" value="MCC9631284.1"/>
    <property type="molecule type" value="Genomic_DNA"/>
</dbReference>
<proteinExistence type="predicted"/>
<comment type="caution">
    <text evidence="2">The sequence shown here is derived from an EMBL/GenBank/DDBJ whole genome shotgun (WGS) entry which is preliminary data.</text>
</comment>
<protein>
    <recommendedName>
        <fullName evidence="4">DUF5666 domain-containing protein</fullName>
    </recommendedName>
</protein>
<evidence type="ECO:0000313" key="2">
    <source>
        <dbReference type="EMBL" id="MCC9631284.1"/>
    </source>
</evidence>
<evidence type="ECO:0008006" key="4">
    <source>
        <dbReference type="Google" id="ProtNLM"/>
    </source>
</evidence>
<sequence length="228" mass="24534">MFTRFLSAMLLAAIVAPLAMSAELKVDPNQDWYGKTPDNALKKLAPESGFINDGEQFKKLWNAWRPDEALPNVDFDKQVVLIGIVDGPNRVMLRPSLKENDIQFIAAGTRMAGPGFAYRLVAVNKGDAQSVNGKPITASQSGEGSIEVTVIGKIESGLVAIGGETTGTTITASGITWELELGENAEFRKLAEELSGKQAKVVGSLERRSGVEVKVRYIVTVEKLTAAN</sequence>
<feature type="chain" id="PRO_5040847738" description="DUF5666 domain-containing protein" evidence="1">
    <location>
        <begin position="22"/>
        <end position="228"/>
    </location>
</feature>
<organism evidence="2 3">
    <name type="scientific">Blastopirellula sediminis</name>
    <dbReference type="NCBI Taxonomy" id="2894196"/>
    <lineage>
        <taxon>Bacteria</taxon>
        <taxon>Pseudomonadati</taxon>
        <taxon>Planctomycetota</taxon>
        <taxon>Planctomycetia</taxon>
        <taxon>Pirellulales</taxon>
        <taxon>Pirellulaceae</taxon>
        <taxon>Blastopirellula</taxon>
    </lineage>
</organism>
<dbReference type="AlphaFoldDB" id="A0A9X1MRE2"/>
<name>A0A9X1MRE2_9BACT</name>
<evidence type="ECO:0000256" key="1">
    <source>
        <dbReference type="SAM" id="SignalP"/>
    </source>
</evidence>
<keyword evidence="3" id="KW-1185">Reference proteome</keyword>
<reference evidence="2" key="1">
    <citation type="submission" date="2021-11" db="EMBL/GenBank/DDBJ databases">
        <title>Genome sequence.</title>
        <authorList>
            <person name="Sun Q."/>
        </authorList>
    </citation>
    <scope>NUCLEOTIDE SEQUENCE</scope>
    <source>
        <strain evidence="2">JC732</strain>
    </source>
</reference>
<dbReference type="RefSeq" id="WP_230223112.1">
    <property type="nucleotide sequence ID" value="NZ_JAJKFT010000010.1"/>
</dbReference>
<feature type="signal peptide" evidence="1">
    <location>
        <begin position="1"/>
        <end position="21"/>
    </location>
</feature>
<accession>A0A9X1MRE2</accession>
<evidence type="ECO:0000313" key="3">
    <source>
        <dbReference type="Proteomes" id="UP001139103"/>
    </source>
</evidence>